<accession>A0A8S0QVW5</accession>
<feature type="region of interest" description="Disordered" evidence="1">
    <location>
        <begin position="137"/>
        <end position="212"/>
    </location>
</feature>
<dbReference type="Gramene" id="OE9A042258T1">
    <property type="protein sequence ID" value="OE9A042258C1"/>
    <property type="gene ID" value="OE9A042258"/>
</dbReference>
<gene>
    <name evidence="2" type="ORF">OLEA9_A042258</name>
</gene>
<organism evidence="2 3">
    <name type="scientific">Olea europaea subsp. europaea</name>
    <dbReference type="NCBI Taxonomy" id="158383"/>
    <lineage>
        <taxon>Eukaryota</taxon>
        <taxon>Viridiplantae</taxon>
        <taxon>Streptophyta</taxon>
        <taxon>Embryophyta</taxon>
        <taxon>Tracheophyta</taxon>
        <taxon>Spermatophyta</taxon>
        <taxon>Magnoliopsida</taxon>
        <taxon>eudicotyledons</taxon>
        <taxon>Gunneridae</taxon>
        <taxon>Pentapetalae</taxon>
        <taxon>asterids</taxon>
        <taxon>lamiids</taxon>
        <taxon>Lamiales</taxon>
        <taxon>Oleaceae</taxon>
        <taxon>Oleeae</taxon>
        <taxon>Olea</taxon>
    </lineage>
</organism>
<evidence type="ECO:0000313" key="3">
    <source>
        <dbReference type="Proteomes" id="UP000594638"/>
    </source>
</evidence>
<sequence>MPRADRYELDLALIIEGVFNALDSHAGIEIPTLSIVDHHDTFFFYPWVRVSYRRLIRGFRVSLGRKFVDAKNKKEKAVTYIVHGFPISMQLHVYATLHPIEAECGQPYIFILVSFEDCNVPALDDVARDSITPQFHAEPLGSWGNVENSTGVIEEEESSRGGSDDDEESGSSEGEGDSEESGGYDTRDGNCKDSEEGEDDSGDSNGASAGASLTRVEVEEMLLDQRTLIEIHLRTMKFEIMQHATYEGVNLYPRPPIRHYHYCTYEGGGDRAQTFRYFIALVGGGGLHSEPGLNGDDDEAASDGLENGEDKPAEFADGGATDMLGEAGIPCWAMTH</sequence>
<dbReference type="EMBL" id="CACTIH010001966">
    <property type="protein sequence ID" value="CAA2970246.1"/>
    <property type="molecule type" value="Genomic_DNA"/>
</dbReference>
<keyword evidence="3" id="KW-1185">Reference proteome</keyword>
<dbReference type="OrthoDB" id="1930729at2759"/>
<dbReference type="Proteomes" id="UP000594638">
    <property type="component" value="Unassembled WGS sequence"/>
</dbReference>
<proteinExistence type="predicted"/>
<protein>
    <submittedName>
        <fullName evidence="2">Uncharacterized protein</fullName>
    </submittedName>
</protein>
<evidence type="ECO:0000256" key="1">
    <source>
        <dbReference type="SAM" id="MobiDB-lite"/>
    </source>
</evidence>
<reference evidence="2 3" key="1">
    <citation type="submission" date="2019-12" db="EMBL/GenBank/DDBJ databases">
        <authorList>
            <person name="Alioto T."/>
            <person name="Alioto T."/>
            <person name="Gomez Garrido J."/>
        </authorList>
    </citation>
    <scope>NUCLEOTIDE SEQUENCE [LARGE SCALE GENOMIC DNA]</scope>
</reference>
<evidence type="ECO:0000313" key="2">
    <source>
        <dbReference type="EMBL" id="CAA2970246.1"/>
    </source>
</evidence>
<feature type="compositionally biased region" description="Acidic residues" evidence="1">
    <location>
        <begin position="164"/>
        <end position="182"/>
    </location>
</feature>
<name>A0A8S0QVW5_OLEEU</name>
<feature type="compositionally biased region" description="Basic and acidic residues" evidence="1">
    <location>
        <begin position="185"/>
        <end position="194"/>
    </location>
</feature>
<feature type="compositionally biased region" description="Low complexity" evidence="1">
    <location>
        <begin position="203"/>
        <end position="212"/>
    </location>
</feature>
<feature type="region of interest" description="Disordered" evidence="1">
    <location>
        <begin position="289"/>
        <end position="319"/>
    </location>
</feature>
<dbReference type="AlphaFoldDB" id="A0A8S0QVW5"/>
<comment type="caution">
    <text evidence="2">The sequence shown here is derived from an EMBL/GenBank/DDBJ whole genome shotgun (WGS) entry which is preliminary data.</text>
</comment>